<evidence type="ECO:0000259" key="1">
    <source>
        <dbReference type="Pfam" id="PF03407"/>
    </source>
</evidence>
<dbReference type="InterPro" id="IPR044821">
    <property type="entry name" value="At1g28695/At4g15970-like"/>
</dbReference>
<dbReference type="AlphaFoldDB" id="A0A9E7FGA4"/>
<sequence>MLPPSSQYSEKNRRHIWSAQDPPMDLATSGAASARESSKAVVVGRRTGLTVCSLLLLSLLIYACMGPTELFSSTEFSVLQRPFDARKNVERDELGIALEGTSMKNKMLIIAILNKAYIGENGMLDLFLQSLHQGENTEFLINYLLLVAVDELAFNRCKALRLHCYYLVSEGVSFSQEAFYMSGNFTKMMWRRTQFLRDVLRRGYSFIFTDMDILWLRNPLTRLNGGEDLQISCDNYNGQPFDAASNLINTGFYFISANSRTIALFDRWYGAMNSSSGMKDQDVLLKMNFDGVFEQLDMKVRYLDTDYFSGFCQKSKDFRKVITVHANCCIGSNAKLIDLRAFMEAWKIYNGTSNASWPKHKSCLLAKNRKLILVS</sequence>
<feature type="domain" description="Nucleotide-diphospho-sugar transferase" evidence="1">
    <location>
        <begin position="141"/>
        <end position="338"/>
    </location>
</feature>
<dbReference type="Proteomes" id="UP001055439">
    <property type="component" value="Chromosome 4"/>
</dbReference>
<name>A0A9E7FGA4_9LILI</name>
<reference evidence="2" key="1">
    <citation type="submission" date="2022-05" db="EMBL/GenBank/DDBJ databases">
        <title>The Musa troglodytarum L. genome provides insights into the mechanism of non-climacteric behaviour and enrichment of carotenoids.</title>
        <authorList>
            <person name="Wang J."/>
        </authorList>
    </citation>
    <scope>NUCLEOTIDE SEQUENCE</scope>
    <source>
        <tissue evidence="2">Leaf</tissue>
    </source>
</reference>
<evidence type="ECO:0000313" key="2">
    <source>
        <dbReference type="EMBL" id="URD96100.1"/>
    </source>
</evidence>
<dbReference type="Pfam" id="PF03407">
    <property type="entry name" value="Nucleotid_trans"/>
    <property type="match status" value="1"/>
</dbReference>
<organism evidence="2 3">
    <name type="scientific">Musa troglodytarum</name>
    <name type="common">fe'i banana</name>
    <dbReference type="NCBI Taxonomy" id="320322"/>
    <lineage>
        <taxon>Eukaryota</taxon>
        <taxon>Viridiplantae</taxon>
        <taxon>Streptophyta</taxon>
        <taxon>Embryophyta</taxon>
        <taxon>Tracheophyta</taxon>
        <taxon>Spermatophyta</taxon>
        <taxon>Magnoliopsida</taxon>
        <taxon>Liliopsida</taxon>
        <taxon>Zingiberales</taxon>
        <taxon>Musaceae</taxon>
        <taxon>Musa</taxon>
    </lineage>
</organism>
<dbReference type="OrthoDB" id="540503at2759"/>
<dbReference type="PANTHER" id="PTHR46038:SF12">
    <property type="entry name" value="OS03G0731800 PROTEIN"/>
    <property type="match status" value="1"/>
</dbReference>
<protein>
    <recommendedName>
        <fullName evidence="1">Nucleotide-diphospho-sugar transferase domain-containing protein</fullName>
    </recommendedName>
</protein>
<proteinExistence type="predicted"/>
<dbReference type="EMBL" id="CP097506">
    <property type="protein sequence ID" value="URD96100.1"/>
    <property type="molecule type" value="Genomic_DNA"/>
</dbReference>
<dbReference type="InterPro" id="IPR005069">
    <property type="entry name" value="Nucl-diP-sugar_transferase"/>
</dbReference>
<accession>A0A9E7FGA4</accession>
<gene>
    <name evidence="2" type="ORF">MUK42_29463</name>
</gene>
<keyword evidence="3" id="KW-1185">Reference proteome</keyword>
<evidence type="ECO:0000313" key="3">
    <source>
        <dbReference type="Proteomes" id="UP001055439"/>
    </source>
</evidence>
<dbReference type="PANTHER" id="PTHR46038">
    <property type="entry name" value="EXPRESSED PROTEIN-RELATED"/>
    <property type="match status" value="1"/>
</dbReference>